<feature type="compositionally biased region" description="Basic and acidic residues" evidence="1">
    <location>
        <begin position="160"/>
        <end position="173"/>
    </location>
</feature>
<accession>A0A6J5UGP7</accession>
<feature type="compositionally biased region" description="Basic and acidic residues" evidence="1">
    <location>
        <begin position="3554"/>
        <end position="3571"/>
    </location>
</feature>
<reference evidence="2 3" key="1">
    <citation type="submission" date="2020-05" db="EMBL/GenBank/DDBJ databases">
        <authorList>
            <person name="Campoy J."/>
            <person name="Schneeberger K."/>
            <person name="Spophaly S."/>
        </authorList>
    </citation>
    <scope>NUCLEOTIDE SEQUENCE [LARGE SCALE GENOMIC DNA]</scope>
    <source>
        <strain evidence="2">PruArmRojPasFocal</strain>
    </source>
</reference>
<feature type="region of interest" description="Disordered" evidence="1">
    <location>
        <begin position="2433"/>
        <end position="2466"/>
    </location>
</feature>
<feature type="compositionally biased region" description="Basic and acidic residues" evidence="1">
    <location>
        <begin position="590"/>
        <end position="599"/>
    </location>
</feature>
<feature type="compositionally biased region" description="Basic and acidic residues" evidence="1">
    <location>
        <begin position="3399"/>
        <end position="3431"/>
    </location>
</feature>
<feature type="compositionally biased region" description="Basic and acidic residues" evidence="1">
    <location>
        <begin position="3931"/>
        <end position="3940"/>
    </location>
</feature>
<feature type="compositionally biased region" description="Basic and acidic residues" evidence="1">
    <location>
        <begin position="3128"/>
        <end position="3147"/>
    </location>
</feature>
<name>A0A6J5UGP7_PRUAR</name>
<feature type="region of interest" description="Disordered" evidence="1">
    <location>
        <begin position="3554"/>
        <end position="3603"/>
    </location>
</feature>
<feature type="compositionally biased region" description="Basic and acidic residues" evidence="1">
    <location>
        <begin position="781"/>
        <end position="796"/>
    </location>
</feature>
<protein>
    <recommendedName>
        <fullName evidence="4">Titin-like</fullName>
    </recommendedName>
</protein>
<evidence type="ECO:0000256" key="1">
    <source>
        <dbReference type="SAM" id="MobiDB-lite"/>
    </source>
</evidence>
<feature type="compositionally biased region" description="Basic and acidic residues" evidence="1">
    <location>
        <begin position="366"/>
        <end position="375"/>
    </location>
</feature>
<proteinExistence type="predicted"/>
<feature type="region of interest" description="Disordered" evidence="1">
    <location>
        <begin position="855"/>
        <end position="879"/>
    </location>
</feature>
<feature type="region of interest" description="Disordered" evidence="1">
    <location>
        <begin position="3783"/>
        <end position="3893"/>
    </location>
</feature>
<feature type="compositionally biased region" description="Basic and acidic residues" evidence="1">
    <location>
        <begin position="88"/>
        <end position="114"/>
    </location>
</feature>
<feature type="compositionally biased region" description="Basic and acidic residues" evidence="1">
    <location>
        <begin position="4056"/>
        <end position="4070"/>
    </location>
</feature>
<evidence type="ECO:0008006" key="4">
    <source>
        <dbReference type="Google" id="ProtNLM"/>
    </source>
</evidence>
<feature type="compositionally biased region" description="Basic and acidic residues" evidence="1">
    <location>
        <begin position="2591"/>
        <end position="2613"/>
    </location>
</feature>
<feature type="compositionally biased region" description="Basic and acidic residues" evidence="1">
    <location>
        <begin position="2106"/>
        <end position="2121"/>
    </location>
</feature>
<dbReference type="EMBL" id="CAEKDK010000003">
    <property type="protein sequence ID" value="CAB4275301.1"/>
    <property type="molecule type" value="Genomic_DNA"/>
</dbReference>
<feature type="region of interest" description="Disordered" evidence="1">
    <location>
        <begin position="2675"/>
        <end position="2699"/>
    </location>
</feature>
<feature type="compositionally biased region" description="Acidic residues" evidence="1">
    <location>
        <begin position="3575"/>
        <end position="3586"/>
    </location>
</feature>
<feature type="region of interest" description="Disordered" evidence="1">
    <location>
        <begin position="160"/>
        <end position="182"/>
    </location>
</feature>
<feature type="compositionally biased region" description="Polar residues" evidence="1">
    <location>
        <begin position="4148"/>
        <end position="4159"/>
    </location>
</feature>
<feature type="compositionally biased region" description="Polar residues" evidence="1">
    <location>
        <begin position="3823"/>
        <end position="3849"/>
    </location>
</feature>
<feature type="region of interest" description="Disordered" evidence="1">
    <location>
        <begin position="3223"/>
        <end position="3289"/>
    </location>
</feature>
<organism evidence="2 3">
    <name type="scientific">Prunus armeniaca</name>
    <name type="common">Apricot</name>
    <name type="synonym">Armeniaca vulgaris</name>
    <dbReference type="NCBI Taxonomy" id="36596"/>
    <lineage>
        <taxon>Eukaryota</taxon>
        <taxon>Viridiplantae</taxon>
        <taxon>Streptophyta</taxon>
        <taxon>Embryophyta</taxon>
        <taxon>Tracheophyta</taxon>
        <taxon>Spermatophyta</taxon>
        <taxon>Magnoliopsida</taxon>
        <taxon>eudicotyledons</taxon>
        <taxon>Gunneridae</taxon>
        <taxon>Pentapetalae</taxon>
        <taxon>rosids</taxon>
        <taxon>fabids</taxon>
        <taxon>Rosales</taxon>
        <taxon>Rosaceae</taxon>
        <taxon>Amygdaloideae</taxon>
        <taxon>Amygdaleae</taxon>
        <taxon>Prunus</taxon>
    </lineage>
</organism>
<feature type="compositionally biased region" description="Basic and acidic residues" evidence="1">
    <location>
        <begin position="684"/>
        <end position="693"/>
    </location>
</feature>
<feature type="region of interest" description="Disordered" evidence="1">
    <location>
        <begin position="43"/>
        <end position="114"/>
    </location>
</feature>
<feature type="region of interest" description="Disordered" evidence="1">
    <location>
        <begin position="3734"/>
        <end position="3771"/>
    </location>
</feature>
<feature type="compositionally biased region" description="Basic and acidic residues" evidence="1">
    <location>
        <begin position="2794"/>
        <end position="2834"/>
    </location>
</feature>
<feature type="region of interest" description="Disordered" evidence="1">
    <location>
        <begin position="767"/>
        <end position="811"/>
    </location>
</feature>
<feature type="compositionally biased region" description="Basic and acidic residues" evidence="1">
    <location>
        <begin position="2448"/>
        <end position="2466"/>
    </location>
</feature>
<feature type="region of interest" description="Disordered" evidence="1">
    <location>
        <begin position="366"/>
        <end position="599"/>
    </location>
</feature>
<gene>
    <name evidence="2" type="ORF">CURHAP_LOCUS24130</name>
</gene>
<feature type="region of interest" description="Disordered" evidence="1">
    <location>
        <begin position="2295"/>
        <end position="2337"/>
    </location>
</feature>
<dbReference type="Proteomes" id="UP000507222">
    <property type="component" value="Unassembled WGS sequence"/>
</dbReference>
<evidence type="ECO:0000313" key="3">
    <source>
        <dbReference type="Proteomes" id="UP000507222"/>
    </source>
</evidence>
<feature type="compositionally biased region" description="Basic and acidic residues" evidence="1">
    <location>
        <begin position="4086"/>
        <end position="4103"/>
    </location>
</feature>
<feature type="compositionally biased region" description="Acidic residues" evidence="1">
    <location>
        <begin position="2524"/>
        <end position="2538"/>
    </location>
</feature>
<feature type="region of interest" description="Disordered" evidence="1">
    <location>
        <begin position="3013"/>
        <end position="3035"/>
    </location>
</feature>
<feature type="compositionally biased region" description="Basic and acidic residues" evidence="1">
    <location>
        <begin position="2891"/>
        <end position="2906"/>
    </location>
</feature>
<feature type="compositionally biased region" description="Basic and acidic residues" evidence="1">
    <location>
        <begin position="3883"/>
        <end position="3893"/>
    </location>
</feature>
<feature type="compositionally biased region" description="Basic and acidic residues" evidence="1">
    <location>
        <begin position="3784"/>
        <end position="3799"/>
    </location>
</feature>
<feature type="compositionally biased region" description="Basic and acidic residues" evidence="1">
    <location>
        <begin position="3444"/>
        <end position="3470"/>
    </location>
</feature>
<feature type="compositionally biased region" description="Polar residues" evidence="1">
    <location>
        <begin position="70"/>
        <end position="85"/>
    </location>
</feature>
<feature type="compositionally biased region" description="Basic and acidic residues" evidence="1">
    <location>
        <begin position="4011"/>
        <end position="4048"/>
    </location>
</feature>
<feature type="region of interest" description="Disordered" evidence="1">
    <location>
        <begin position="3918"/>
        <end position="4159"/>
    </location>
</feature>
<feature type="region of interest" description="Disordered" evidence="1">
    <location>
        <begin position="3127"/>
        <end position="3150"/>
    </location>
</feature>
<feature type="compositionally biased region" description="Basic and acidic residues" evidence="1">
    <location>
        <begin position="515"/>
        <end position="524"/>
    </location>
</feature>
<feature type="region of interest" description="Disordered" evidence="1">
    <location>
        <begin position="2876"/>
        <end position="2969"/>
    </location>
</feature>
<feature type="region of interest" description="Disordered" evidence="1">
    <location>
        <begin position="266"/>
        <end position="336"/>
    </location>
</feature>
<feature type="compositionally biased region" description="Polar residues" evidence="1">
    <location>
        <begin position="2509"/>
        <end position="2522"/>
    </location>
</feature>
<feature type="compositionally biased region" description="Polar residues" evidence="1">
    <location>
        <begin position="3734"/>
        <end position="3747"/>
    </location>
</feature>
<feature type="region of interest" description="Disordered" evidence="1">
    <location>
        <begin position="3396"/>
        <end position="3476"/>
    </location>
</feature>
<feature type="compositionally biased region" description="Basic and acidic residues" evidence="1">
    <location>
        <begin position="3949"/>
        <end position="3969"/>
    </location>
</feature>
<feature type="region of interest" description="Disordered" evidence="1">
    <location>
        <begin position="2570"/>
        <end position="2636"/>
    </location>
</feature>
<feature type="compositionally biased region" description="Basic and acidic residues" evidence="1">
    <location>
        <begin position="866"/>
        <end position="879"/>
    </location>
</feature>
<feature type="region of interest" description="Disordered" evidence="1">
    <location>
        <begin position="3639"/>
        <end position="3667"/>
    </location>
</feature>
<feature type="compositionally biased region" description="Acidic residues" evidence="1">
    <location>
        <begin position="4076"/>
        <end position="4085"/>
    </location>
</feature>
<feature type="compositionally biased region" description="Acidic residues" evidence="1">
    <location>
        <begin position="2912"/>
        <end position="2923"/>
    </location>
</feature>
<feature type="region of interest" description="Disordered" evidence="1">
    <location>
        <begin position="673"/>
        <end position="706"/>
    </location>
</feature>
<feature type="compositionally biased region" description="Basic and acidic residues" evidence="1">
    <location>
        <begin position="295"/>
        <end position="327"/>
    </location>
</feature>
<feature type="compositionally biased region" description="Basic and acidic residues" evidence="1">
    <location>
        <begin position="394"/>
        <end position="431"/>
    </location>
</feature>
<sequence length="4159" mass="463283">MISQCSPVQVNKSEGESDQHLETVKCFAEGENTQVGCSAQVESKNSSIGISEGGSFLASPSDSKVDKQETCVSENSQGDESNQAEMESLDKEDQLLRGKEFGVVEETESKEKEVVEEIDKKAEQHIESHGIANDLDEHVQVISDQQDSINENPQCVEKEAKSSHEDVKGRQMADEIADSSSEHVSVLLEERSFQEDEAAVRTLDLTNNSFKKDIMPETSIDENTDNTSSTNTIFQEEFEEETGIKGLKNKAPESFYAVYEEKPEATVFNNDRSTDDDSSSTIVAGPDIPNDEPALEAKECAEDKLQKTSMTDDHEEKAGLEVGKKANEAPGIPDTPLITQTEEAHLPEVGNPDIFEVYPEIGSEDIIKESPKEPEYQNEFLEETPEASNTASETVKDDESSERHFGSPCMKHEENTQRKGEALDVGEAKAGEEEDSQGFAAVGPIQETEQSNMNSAEHKGETETNLVEQIESAHYDTERPFNLNSEENDTESLRENTKTITTDEAERQVINLEQSFKKEGKEDSAIPSYEITEDEIPEEKVLKEPEISGGGESTTRELNKNIEIPENITSTVKCEEGEQGEGKNTAPTKATEEDHRDEDPFTVEVAEEDHDYNSAISVTEMSAKVTSNDEEDAPQALQKYEPGGELQNVLDVMPEDIKTETSRESAEVIICRKEERTIQNSQESSDKEKKEDIESTNNTEENDTAVVEACTKAADLSTIIEEKNLEEQEIQKLSSSLLVEETTKEISEEEEIYGVILKEERKEAHAKCKEPAEGANLTQDFKSETTEDRTETDKDIYAPISEGGNHAEESKKTFVPKNSFLSDVPEMEIEKHFQVNYVPTVRNFDSVSGIVSQVTGLEEAETENQEQEKKNDITPEEKVLPTIFTSEKIDVQEEENFNSKEKFENQIPTTADKPETCLKEAEAENKEHVQNIDPEEKGVETILTDKTALDIEDIAVQAGENFNSKENLEEQIPTAADEGETFWKEAEAENKKEIKHTDIASEEKGQEIILTDETALNIEDINVQAEENLNSKTTWRSRFQHQQMKIPTAADEGETLWKEVEAENKEEIKHTDIASEEKGLETILTDETALDIEDINVQAEENLNSKDNLEEQIPTSADEAETFSNEAEAENKEGIKHTDIAPDKKGLETILTDETALDIEDIYVQAEENFNSKDNLEEQIPTTADEHESCLKEAQAENKEQVKNTDIIPEEKGLVTILTDGTSLDIEDIYVQAEETFNANENLEGQIPKAADEGETFLKEVEAQNEEQAKNIDIGHEEKGLPTILTDETALDIEDNDVQAEENFNLKENLGKEIQTTADERETFLKEAEAENQEQVKTTDIVPEEKGLATISAVETALDIEDIDLKAEENFNSKEILEKQIPTAANEGETCLKEAESENKEQTKDINIAPEEKGLATILTDETASEIEDSDVQAEENFNSKENLEKQFPTAADEVKTCLKEAKAENKEQVKDTDIVHEEKGLATVLTDDTSLDVEDIDVQAEQNFNSKENLEEQIPTAADEDKTCFKDAETENKEQTKTTDIAPEEKGIATISAVGMALDIEDIDLKAEENLEKQIPTAANEGETCLKEAESKNKEQTKDINIAPEEKGLATTLTDETASEIEDSDVQAEENFNSKENLEKQFPTAADEVATCLKEAKAENKEQVKDADIVHEEKGLATVLTDDTSLDVEDIDVQAEQNFNSKENLEEQIPIAAEEDKTWFKDAETENKEQTKTTDIAPEEKGLATISAVETALDIEDIDLKAEDNFNSKEILEKLIPTAANEGETCLKEAESENKEQTKDINIAPEEKGLATILTDEKASEIEDSDVQAEENFNSKENLEKQFPTAADEVETCLKEARAENKEQVNDTDIVHEEKGLATVLTDDTSLDVEDIDVQAEQNFNSKENLEERIPTAADEDKTCFKDAETENKEQTETTDIAPEEKGLATISAVETALDVEDTDVQEEQNFKSKENLDKQIPTAAYEGETCLKEAESENKERTKDISIAPEGKGLATILIDETASEIEDSDVQAEENFNSKENFEKKFPTAADEVETCLKEAKAENKEQVEDTDIVHEEKGLATVLTDDTSLDVEDIDVQAEQNFNSKENMEEHIPTAADEDKTCFKDAETENKEHTKTTDIAPEEKGLATISAVETALDIEDIDVKAEEILEKQITTAADEGETGLKDAEAEKNEQVKNDIAPEEKVLATILTDETLLDVEDIDVQAEQNFNSKGNLEVHIPAAADEGGTCLKEAKAENNEQIKDTDIVHEEKGLATVLKDDTSMDIEDIDVQAEQNFNSKENLEEQIPTAADEDKTCFKDAETENKEQTKTTDTAPEEKGLATISAVETALDIEDIDVKAEEIFNSKEILEKQITTAADEGETGLKDARTENHEKVKNDIAPEERVLATILTDETASEIEDSDVQAEESFNLKENLEKQIPTAADEGETGLKESESEHNERVENDIAPEEKVLATILTDETALDIEEIYVEAEGGNFDSTEFVENQIPTEAGKTTEQSFQVQSLEEADPTLGVEDESHETEDHPEKNNMIVEEVFDKPKITGRDLNKEEILEGNVTFSPESIEEDTGNNSQEIEKEIKNLKEEGSSVESMKEGNGDDLSPEYIPEDESEKFKEDKMDAVESKEEILEESHTAGIGENTVSETNKIAEEILSTLPVKYEEGQQGEGSIPASAKASKEEDPIEDTFPVKLAEVEDDDISTVAVIETSAKVIGEEGSPRAVQKYEPGEGLQKLLDVMPEETKAESSRENAQVITCTKEERAIQNIKESNEEDTNAINDAKEKDTGSEEVLERNSREQETGEHALREIHPQEFNDKETTEDNSTEYQACIEAADFSTKIVQGNLEEQANRELSSSLVGDNIIKESSEEEENYVSTLKEEKKEAHEECKEPIEVTNMMEEETEETDSETFEDKRKPNEDLCTPISEEETHAEESNSFQSEVSEKDGSTVINSDSVSGIVRHQTVLKEAEAENKEQVENTDTALDVKGLATILTDGTTLDVEGIDEQSDENSNSKEFSESQIPTVAVVDEGEEKVGLGNINLDDAPVNFQVQSLEEAEPTLRVEDENNNMIAEEVKPQMLDQVFDEPKNTEGDFNKGQVIEANAAIFSPELIQEETVKNSQDNDKETEKLKEEGSSIENIKELNANDLQLESIPEDGSEKFKDDKLEAVKFKGEILQELHAAGVGEGTACETSKIAERSEEIFYSLPVKYEEGPLGEGNSPTSAKASNEEDKDEETFSVKVAEDDDSNNGAVTVTETSEKVTSNEEGDSSQSLEKYELGEEVQVKTSDLAYENKVYNLEVKASFAERTAEETSLRKEGHKEVSDLALEKLDVDATDEEIREGSEIVPKSDSQSIDVVSKDDIIACQALHEGISKEQLQIPSSTLLPEEKELKSNQHEHETTTQDKNIEEEHTHERAVPADENTGDLFAARSVEEAHLQKEEPRELKASELSLEKLDAGESEEEIKESFETVSKSDCLSIDTVSKDEIIDDQTLLEGITDMQLQIPSHSLLPKEEELKTYEHKHGITTQDKSIEEEHAKKIEMPEETILHKEEPRELKVSELAPEELNADETEEVKETFETVSKADSQSTDVVSKDEIIAYQIVHEGISKEQLQIPSSILLHEEKEIKASEDEHGTTSEEIRPQKEEPKDAKVSEMALKTLDADETAEETEEICETANKFASQSIDVVTEDEVVDDQTLCKVILKETPSTAFLTGETKHATITTTEEENMSNVQIQDDENGNAASTAEEKSLPKEEPSELKVFDVELYSSEELQKESSNEVHEEERSSLIGVPEVEPHEDEEGERYDDSPLGNQKTTELKGTTMEASNLDIETSENASDCAPEEGFSRSQDATINREHLKNEANEANETNETIKNEVSNEQKHLEVAISDSRAEERWCETTIEANETRKNEVSNEEMEAEKLEAKDLRPISVSGENISHREQENELIAEKYEGEKSESFNTARNENQDNEESPKETTQVAKHLTEDKELQTEENLCDTTIKEDKELPKDSEADSVREESHQEKKTIAEEYQVEKTNESSVIRTNENRGELPEEKDTTASKEVQTEEEEEEHENAEEVKTYEETGENEHKNAEPGYDSPVIVEASRDADAKISHKKSHNILSGIKHSISKVKKAITGKSSHSKTQSEK</sequence>
<feature type="compositionally biased region" description="Basic and acidic residues" evidence="1">
    <location>
        <begin position="3759"/>
        <end position="3771"/>
    </location>
</feature>
<feature type="compositionally biased region" description="Basic and acidic residues" evidence="1">
    <location>
        <begin position="3639"/>
        <end position="3665"/>
    </location>
</feature>
<feature type="region of interest" description="Disordered" evidence="1">
    <location>
        <begin position="2779"/>
        <end position="2840"/>
    </location>
</feature>
<evidence type="ECO:0000313" key="2">
    <source>
        <dbReference type="EMBL" id="CAB4275301.1"/>
    </source>
</evidence>
<feature type="compositionally biased region" description="Basic and acidic residues" evidence="1">
    <location>
        <begin position="2311"/>
        <end position="2337"/>
    </location>
</feature>
<feature type="region of interest" description="Disordered" evidence="1">
    <location>
        <begin position="2099"/>
        <end position="2121"/>
    </location>
</feature>
<feature type="region of interest" description="Disordered" evidence="1">
    <location>
        <begin position="2509"/>
        <end position="2548"/>
    </location>
</feature>
<feature type="compositionally biased region" description="Basic and acidic residues" evidence="1">
    <location>
        <begin position="3866"/>
        <end position="3875"/>
    </location>
</feature>